<proteinExistence type="predicted"/>
<organism evidence="2 3">
    <name type="scientific">Candidatus Coprosoma intestinipullorum</name>
    <dbReference type="NCBI Taxonomy" id="2840752"/>
    <lineage>
        <taxon>Bacteria</taxon>
        <taxon>Bacillati</taxon>
        <taxon>Bacillota</taxon>
        <taxon>Bacillota incertae sedis</taxon>
        <taxon>Candidatus Coprosoma</taxon>
    </lineage>
</organism>
<evidence type="ECO:0000313" key="2">
    <source>
        <dbReference type="EMBL" id="HIQ90717.1"/>
    </source>
</evidence>
<gene>
    <name evidence="2" type="ORF">IAB27_03715</name>
</gene>
<feature type="coiled-coil region" evidence="1">
    <location>
        <begin position="39"/>
        <end position="66"/>
    </location>
</feature>
<dbReference type="AlphaFoldDB" id="A0A9D0ZSH8"/>
<evidence type="ECO:0000256" key="1">
    <source>
        <dbReference type="SAM" id="Coils"/>
    </source>
</evidence>
<evidence type="ECO:0000313" key="3">
    <source>
        <dbReference type="Proteomes" id="UP000886786"/>
    </source>
</evidence>
<dbReference type="EMBL" id="DVFV01000069">
    <property type="protein sequence ID" value="HIQ90717.1"/>
    <property type="molecule type" value="Genomic_DNA"/>
</dbReference>
<reference evidence="2" key="2">
    <citation type="journal article" date="2021" name="PeerJ">
        <title>Extensive microbial diversity within the chicken gut microbiome revealed by metagenomics and culture.</title>
        <authorList>
            <person name="Gilroy R."/>
            <person name="Ravi A."/>
            <person name="Getino M."/>
            <person name="Pursley I."/>
            <person name="Horton D.L."/>
            <person name="Alikhan N.F."/>
            <person name="Baker D."/>
            <person name="Gharbi K."/>
            <person name="Hall N."/>
            <person name="Watson M."/>
            <person name="Adriaenssens E.M."/>
            <person name="Foster-Nyarko E."/>
            <person name="Jarju S."/>
            <person name="Secka A."/>
            <person name="Antonio M."/>
            <person name="Oren A."/>
            <person name="Chaudhuri R.R."/>
            <person name="La Ragione R."/>
            <person name="Hildebrand F."/>
            <person name="Pallen M.J."/>
        </authorList>
    </citation>
    <scope>NUCLEOTIDE SEQUENCE</scope>
    <source>
        <strain evidence="2">CHK147-3167</strain>
    </source>
</reference>
<comment type="caution">
    <text evidence="2">The sequence shown here is derived from an EMBL/GenBank/DDBJ whole genome shotgun (WGS) entry which is preliminary data.</text>
</comment>
<sequence length="113" mass="13655">MSNEERLSLNNYLEDLYQAMQIGDIVFEAKDSFELYNLINEMLEENKKYKEVIDNLKDKLMEYFEVGRDSYFYVLTRDKSAFDYGTMYFDDFIEFSEEQVDDIIGFLKEVEHE</sequence>
<accession>A0A9D0ZSH8</accession>
<reference evidence="2" key="1">
    <citation type="submission" date="2020-10" db="EMBL/GenBank/DDBJ databases">
        <authorList>
            <person name="Gilroy R."/>
        </authorList>
    </citation>
    <scope>NUCLEOTIDE SEQUENCE</scope>
    <source>
        <strain evidence="2">CHK147-3167</strain>
    </source>
</reference>
<dbReference type="Proteomes" id="UP000886786">
    <property type="component" value="Unassembled WGS sequence"/>
</dbReference>
<protein>
    <submittedName>
        <fullName evidence="2">Uncharacterized protein</fullName>
    </submittedName>
</protein>
<keyword evidence="1" id="KW-0175">Coiled coil</keyword>
<name>A0A9D0ZSH8_9FIRM</name>